<reference evidence="8" key="1">
    <citation type="journal article" date="2019" name="BMC Genomics">
        <title>A new reference genome for Sorghum bicolor reveals high levels of sequence similarity between sweet and grain genotypes: implications for the genetics of sugar metabolism.</title>
        <authorList>
            <person name="Cooper E.A."/>
            <person name="Brenton Z.W."/>
            <person name="Flinn B.S."/>
            <person name="Jenkins J."/>
            <person name="Shu S."/>
            <person name="Flowers D."/>
            <person name="Luo F."/>
            <person name="Wang Y."/>
            <person name="Xia P."/>
            <person name="Barry K."/>
            <person name="Daum C."/>
            <person name="Lipzen A."/>
            <person name="Yoshinaga Y."/>
            <person name="Schmutz J."/>
            <person name="Saski C."/>
            <person name="Vermerris W."/>
            <person name="Kresovich S."/>
        </authorList>
    </citation>
    <scope>NUCLEOTIDE SEQUENCE</scope>
</reference>
<evidence type="ECO:0000313" key="8">
    <source>
        <dbReference type="EMBL" id="KAG0513407.1"/>
    </source>
</evidence>
<evidence type="ECO:0000256" key="3">
    <source>
        <dbReference type="ARBA" id="ARBA00022679"/>
    </source>
</evidence>
<dbReference type="OMA" id="DKNFFWD"/>
<proteinExistence type="inferred from homology"/>
<dbReference type="KEGG" id="sbi:8070761"/>
<keyword evidence="7" id="KW-0472">Membrane</keyword>
<feature type="transmembrane region" description="Helical" evidence="7">
    <location>
        <begin position="15"/>
        <end position="34"/>
    </location>
</feature>
<evidence type="ECO:0000256" key="5">
    <source>
        <dbReference type="ARBA" id="ARBA00023180"/>
    </source>
</evidence>
<dbReference type="EC" id="2.4.1.-" evidence="7"/>
<dbReference type="FunFam" id="3.40.50.11340:FF:000005">
    <property type="entry name" value="Galactoside 2-alpha-L-fucosyltransferase"/>
    <property type="match status" value="1"/>
</dbReference>
<dbReference type="Gene3D" id="3.40.50.11340">
    <property type="match status" value="1"/>
</dbReference>
<comment type="subcellular location">
    <subcellularLocation>
        <location evidence="7">Golgi apparatus</location>
        <location evidence="7">Golgi stack membrane</location>
        <topology evidence="7">Single-pass type II membrane protein</topology>
    </subcellularLocation>
</comment>
<keyword evidence="6 7" id="KW-0961">Cell wall biogenesis/degradation</keyword>
<evidence type="ECO:0000256" key="4">
    <source>
        <dbReference type="ARBA" id="ARBA00023034"/>
    </source>
</evidence>
<organism evidence="8 9">
    <name type="scientific">Sorghum bicolor</name>
    <name type="common">Sorghum</name>
    <name type="synonym">Sorghum vulgare</name>
    <dbReference type="NCBI Taxonomy" id="4558"/>
    <lineage>
        <taxon>Eukaryota</taxon>
        <taxon>Viridiplantae</taxon>
        <taxon>Streptophyta</taxon>
        <taxon>Embryophyta</taxon>
        <taxon>Tracheophyta</taxon>
        <taxon>Spermatophyta</taxon>
        <taxon>Magnoliopsida</taxon>
        <taxon>Liliopsida</taxon>
        <taxon>Poales</taxon>
        <taxon>Poaceae</taxon>
        <taxon>PACMAD clade</taxon>
        <taxon>Panicoideae</taxon>
        <taxon>Andropogonodae</taxon>
        <taxon>Andropogoneae</taxon>
        <taxon>Sorghinae</taxon>
        <taxon>Sorghum</taxon>
    </lineage>
</organism>
<evidence type="ECO:0000256" key="2">
    <source>
        <dbReference type="ARBA" id="ARBA00022676"/>
    </source>
</evidence>
<keyword evidence="3 7" id="KW-0808">Transferase</keyword>
<comment type="function">
    <text evidence="7">May be involved in cell wall biosynthesis.</text>
</comment>
<evidence type="ECO:0000256" key="1">
    <source>
        <dbReference type="ARBA" id="ARBA00010481"/>
    </source>
</evidence>
<keyword evidence="4 7" id="KW-0333">Golgi apparatus</keyword>
<reference evidence="8" key="2">
    <citation type="submission" date="2020-10" db="EMBL/GenBank/DDBJ databases">
        <authorList>
            <person name="Cooper E.A."/>
            <person name="Brenton Z.W."/>
            <person name="Flinn B.S."/>
            <person name="Jenkins J."/>
            <person name="Shu S."/>
            <person name="Flowers D."/>
            <person name="Luo F."/>
            <person name="Wang Y."/>
            <person name="Xia P."/>
            <person name="Barry K."/>
            <person name="Daum C."/>
            <person name="Lipzen A."/>
            <person name="Yoshinaga Y."/>
            <person name="Schmutz J."/>
            <person name="Saski C."/>
            <person name="Vermerris W."/>
            <person name="Kresovich S."/>
        </authorList>
    </citation>
    <scope>NUCLEOTIDE SEQUENCE</scope>
</reference>
<name>A0A921Q133_SORBI</name>
<dbReference type="AlphaFoldDB" id="A0A921Q133"/>
<dbReference type="InterPro" id="IPR004938">
    <property type="entry name" value="XG_FTase"/>
</dbReference>
<sequence length="553" mass="61594">MAKLLVDVNVKRRSWAVSAVLAAVVMTVPLFVIIHSDFGASGIWIQTAVAGLRKGSNDLSMQPRSARRHDKLLGGLLVDGFDEESCHSRYQSAMYRRNPGRQPSTYLISKLRRHESLQRRCGPGTAAYSNALAQLKSGKSVASPPECRYIVSVPIEGLGNRMLAAASAFLYALLTDRVVLVDPSNDMDNLFCEPFLGATWLLPPDGFPLASYANFSIDTAETYGNMLKNKVIGAGADAGAHAQVPAFAYVYLHSDAGIHDKNFFWDEDQRLLRRVQWLVMRTDNYIVPGLFLTKAFQDELDLMFPERDAVFHHLARYLFHPNNHVWGLVARYYDAYLAGATQLVGIQVRVFGAQPNSPELLEQITSCAQKHKLLPEVLATGGEPTMLPAASRDAKESKSKAVLVTSLKPWYQEKMRSMYWEHATATGEVVSVHQPSHEEYQRFGVKSHDTKAWAEIYLLSLTDVLVTTSQSTFGYVAQGLGGLRPWVMYKPANGTVVPDPPCGRDVSMDPCFFQPPKYNFWQNQWLDASKIVPHVQRCPDFPWGGLKLVGGNE</sequence>
<dbReference type="Gramene" id="EER89405">
    <property type="protein sequence ID" value="EER89405"/>
    <property type="gene ID" value="SORBI_3010G082100"/>
</dbReference>
<comment type="similarity">
    <text evidence="1 7">Belongs to the glycosyltransferase 37 family.</text>
</comment>
<keyword evidence="2 7" id="KW-0328">Glycosyltransferase</keyword>
<keyword evidence="5" id="KW-0325">Glycoprotein</keyword>
<dbReference type="GO" id="GO:0071555">
    <property type="term" value="P:cell wall organization"/>
    <property type="evidence" value="ECO:0007669"/>
    <property type="project" value="UniProtKB-UniRule"/>
</dbReference>
<dbReference type="Pfam" id="PF03254">
    <property type="entry name" value="XG_FTase"/>
    <property type="match status" value="1"/>
</dbReference>
<dbReference type="PANTHER" id="PTHR31889:SF50">
    <property type="entry name" value="FUCOSYLTRANSFERASE"/>
    <property type="match status" value="1"/>
</dbReference>
<dbReference type="GO" id="GO:0032580">
    <property type="term" value="C:Golgi cisterna membrane"/>
    <property type="evidence" value="ECO:0007669"/>
    <property type="project" value="UniProtKB-SubCell"/>
</dbReference>
<dbReference type="GO" id="GO:0008107">
    <property type="term" value="F:galactoside 2-alpha-L-fucosyltransferase activity"/>
    <property type="evidence" value="ECO:0007669"/>
    <property type="project" value="InterPro"/>
</dbReference>
<accession>A0A921Q133</accession>
<evidence type="ECO:0000256" key="7">
    <source>
        <dbReference type="RuleBase" id="RU367004"/>
    </source>
</evidence>
<keyword evidence="7" id="KW-0812">Transmembrane</keyword>
<gene>
    <name evidence="8" type="ORF">BDA96_10G099500</name>
</gene>
<dbReference type="GO" id="GO:0042546">
    <property type="term" value="P:cell wall biogenesis"/>
    <property type="evidence" value="ECO:0007669"/>
    <property type="project" value="InterPro"/>
</dbReference>
<evidence type="ECO:0000256" key="6">
    <source>
        <dbReference type="ARBA" id="ARBA00023316"/>
    </source>
</evidence>
<dbReference type="EMBL" id="CM027689">
    <property type="protein sequence ID" value="KAG0513407.1"/>
    <property type="molecule type" value="Genomic_DNA"/>
</dbReference>
<dbReference type="Proteomes" id="UP000807115">
    <property type="component" value="Chromosome 10"/>
</dbReference>
<comment type="caution">
    <text evidence="8">The sequence shown here is derived from an EMBL/GenBank/DDBJ whole genome shotgun (WGS) entry which is preliminary data.</text>
</comment>
<dbReference type="PANTHER" id="PTHR31889">
    <property type="entry name" value="FUCOSYLTRANSFERASE 2-RELATED"/>
    <property type="match status" value="1"/>
</dbReference>
<dbReference type="OrthoDB" id="428346at2759"/>
<keyword evidence="7" id="KW-1133">Transmembrane helix</keyword>
<evidence type="ECO:0000313" key="9">
    <source>
        <dbReference type="Proteomes" id="UP000807115"/>
    </source>
</evidence>
<protein>
    <recommendedName>
        <fullName evidence="7">Fucosyltransferase</fullName>
        <ecNumber evidence="7">2.4.1.-</ecNumber>
    </recommendedName>
</protein>